<feature type="transmembrane region" description="Helical" evidence="1">
    <location>
        <begin position="6"/>
        <end position="28"/>
    </location>
</feature>
<accession>A0A6A6P7P3</accession>
<evidence type="ECO:0000313" key="3">
    <source>
        <dbReference type="Proteomes" id="UP000799766"/>
    </source>
</evidence>
<dbReference type="AlphaFoldDB" id="A0A6A6P7P3"/>
<reference evidence="2" key="1">
    <citation type="journal article" date="2020" name="Stud. Mycol.">
        <title>101 Dothideomycetes genomes: a test case for predicting lifestyles and emergence of pathogens.</title>
        <authorList>
            <person name="Haridas S."/>
            <person name="Albert R."/>
            <person name="Binder M."/>
            <person name="Bloem J."/>
            <person name="Labutti K."/>
            <person name="Salamov A."/>
            <person name="Andreopoulos B."/>
            <person name="Baker S."/>
            <person name="Barry K."/>
            <person name="Bills G."/>
            <person name="Bluhm B."/>
            <person name="Cannon C."/>
            <person name="Castanera R."/>
            <person name="Culley D."/>
            <person name="Daum C."/>
            <person name="Ezra D."/>
            <person name="Gonzalez J."/>
            <person name="Henrissat B."/>
            <person name="Kuo A."/>
            <person name="Liang C."/>
            <person name="Lipzen A."/>
            <person name="Lutzoni F."/>
            <person name="Magnuson J."/>
            <person name="Mondo S."/>
            <person name="Nolan M."/>
            <person name="Ohm R."/>
            <person name="Pangilinan J."/>
            <person name="Park H.-J."/>
            <person name="Ramirez L."/>
            <person name="Alfaro M."/>
            <person name="Sun H."/>
            <person name="Tritt A."/>
            <person name="Yoshinaga Y."/>
            <person name="Zwiers L.-H."/>
            <person name="Turgeon B."/>
            <person name="Goodwin S."/>
            <person name="Spatafora J."/>
            <person name="Crous P."/>
            <person name="Grigoriev I."/>
        </authorList>
    </citation>
    <scope>NUCLEOTIDE SEQUENCE</scope>
    <source>
        <strain evidence="2">ATCC 16933</strain>
    </source>
</reference>
<dbReference type="EMBL" id="MU001674">
    <property type="protein sequence ID" value="KAF2459772.1"/>
    <property type="molecule type" value="Genomic_DNA"/>
</dbReference>
<proteinExistence type="predicted"/>
<feature type="transmembrane region" description="Helical" evidence="1">
    <location>
        <begin position="84"/>
        <end position="102"/>
    </location>
</feature>
<keyword evidence="1" id="KW-1133">Transmembrane helix</keyword>
<evidence type="ECO:0000313" key="2">
    <source>
        <dbReference type="EMBL" id="KAF2459772.1"/>
    </source>
</evidence>
<evidence type="ECO:0000256" key="1">
    <source>
        <dbReference type="SAM" id="Phobius"/>
    </source>
</evidence>
<keyword evidence="1" id="KW-0472">Membrane</keyword>
<name>A0A6A6P7P3_9PEZI</name>
<keyword evidence="3" id="KW-1185">Reference proteome</keyword>
<gene>
    <name evidence="2" type="ORF">BDY21DRAFT_177840</name>
</gene>
<sequence>MGSLFFSSIWVVVGRGFFAGTGCFVFFFPKLFCTAGNLEGGGFPDWSSIFCSMSALLRSPAPVATKPPSHPCYYQPASLRMSSLFFPLHVHTLVFFFFWRPSLVGLYRHSSL</sequence>
<keyword evidence="1" id="KW-0812">Transmembrane</keyword>
<protein>
    <submittedName>
        <fullName evidence="2">Uncharacterized protein</fullName>
    </submittedName>
</protein>
<dbReference type="Proteomes" id="UP000799766">
    <property type="component" value="Unassembled WGS sequence"/>
</dbReference>
<organism evidence="2 3">
    <name type="scientific">Lineolata rhizophorae</name>
    <dbReference type="NCBI Taxonomy" id="578093"/>
    <lineage>
        <taxon>Eukaryota</taxon>
        <taxon>Fungi</taxon>
        <taxon>Dikarya</taxon>
        <taxon>Ascomycota</taxon>
        <taxon>Pezizomycotina</taxon>
        <taxon>Dothideomycetes</taxon>
        <taxon>Dothideomycetes incertae sedis</taxon>
        <taxon>Lineolatales</taxon>
        <taxon>Lineolataceae</taxon>
        <taxon>Lineolata</taxon>
    </lineage>
</organism>